<dbReference type="PANTHER" id="PTHR24064">
    <property type="entry name" value="SOLUTE CARRIER FAMILY 22 MEMBER"/>
    <property type="match status" value="1"/>
</dbReference>
<gene>
    <name evidence="6" type="ORF">SCF082_LOCUS4531</name>
</gene>
<dbReference type="Gene3D" id="1.20.1250.20">
    <property type="entry name" value="MFS general substrate transporter like domains"/>
    <property type="match status" value="1"/>
</dbReference>
<evidence type="ECO:0000256" key="4">
    <source>
        <dbReference type="ARBA" id="ARBA00023136"/>
    </source>
</evidence>
<sequence>MSFAAVLALVAFFSALVQWGSRRARRARRTKEAKQVELFGNREEFLVNSPGENEKNEQSNGQSPWTSSPRILAFRVILGVGICFGSFQAPWQALPVLIDRKIAQDPFLPLSSAQITFTQTAMFVGWLLGAVMLHPLMQRLQMKEVVVFLAAIMLGLSVATITLPYITALSMTLLCLVRLLHGMCLNIQGVQYMYMQHCFPGRGSELCSLVNALYAVVAVLMAVLCGTVTLTTDWRIEALTWFGLPMLLGLFVGFPDLGSVLRGLPKSLCTSPVPAGAAASDQHNDCEGVPVSKIEEEAEEGMSPAMRQDLANLGICFMATVFAYYGLSYSADSLSSNPFISATLISGSDVLACLFASCASRWGLLRAQLGGFLAAALSLLACALGTVDSPFTISMAIVARMALSVVFVTIYVALAQIFPERYQKTALPTCEIMARAGGCLSPSCGTLPAHISLPIFGFACLVATRATMKLPDKPSIKER</sequence>
<evidence type="ECO:0000256" key="3">
    <source>
        <dbReference type="ARBA" id="ARBA00022989"/>
    </source>
</evidence>
<comment type="subcellular location">
    <subcellularLocation>
        <location evidence="1">Membrane</location>
        <topology evidence="1">Multi-pass membrane protein</topology>
    </subcellularLocation>
</comment>
<feature type="transmembrane region" description="Helical" evidence="5">
    <location>
        <begin position="310"/>
        <end position="327"/>
    </location>
</feature>
<feature type="transmembrane region" description="Helical" evidence="5">
    <location>
        <begin position="393"/>
        <end position="414"/>
    </location>
</feature>
<evidence type="ECO:0000313" key="6">
    <source>
        <dbReference type="EMBL" id="CAK8995830.1"/>
    </source>
</evidence>
<evidence type="ECO:0000256" key="5">
    <source>
        <dbReference type="SAM" id="Phobius"/>
    </source>
</evidence>
<comment type="caution">
    <text evidence="6">The sequence shown here is derived from an EMBL/GenBank/DDBJ whole genome shotgun (WGS) entry which is preliminary data.</text>
</comment>
<evidence type="ECO:0000256" key="1">
    <source>
        <dbReference type="ARBA" id="ARBA00004141"/>
    </source>
</evidence>
<feature type="transmembrane region" description="Helical" evidence="5">
    <location>
        <begin position="171"/>
        <end position="194"/>
    </location>
</feature>
<feature type="transmembrane region" description="Helical" evidence="5">
    <location>
        <begin position="339"/>
        <end position="357"/>
    </location>
</feature>
<feature type="transmembrane region" description="Helical" evidence="5">
    <location>
        <begin position="206"/>
        <end position="232"/>
    </location>
</feature>
<accession>A0ABP0HZW5</accession>
<dbReference type="SUPFAM" id="SSF103473">
    <property type="entry name" value="MFS general substrate transporter"/>
    <property type="match status" value="1"/>
</dbReference>
<keyword evidence="2 5" id="KW-0812">Transmembrane</keyword>
<feature type="transmembrane region" description="Helical" evidence="5">
    <location>
        <begin position="145"/>
        <end position="165"/>
    </location>
</feature>
<proteinExistence type="predicted"/>
<feature type="transmembrane region" description="Helical" evidence="5">
    <location>
        <begin position="6"/>
        <end position="21"/>
    </location>
</feature>
<organism evidence="6 7">
    <name type="scientific">Durusdinium trenchii</name>
    <dbReference type="NCBI Taxonomy" id="1381693"/>
    <lineage>
        <taxon>Eukaryota</taxon>
        <taxon>Sar</taxon>
        <taxon>Alveolata</taxon>
        <taxon>Dinophyceae</taxon>
        <taxon>Suessiales</taxon>
        <taxon>Symbiodiniaceae</taxon>
        <taxon>Durusdinium</taxon>
    </lineage>
</organism>
<protein>
    <submittedName>
        <fullName evidence="6">Transporter B0252.3</fullName>
    </submittedName>
</protein>
<reference evidence="6 7" key="1">
    <citation type="submission" date="2024-02" db="EMBL/GenBank/DDBJ databases">
        <authorList>
            <person name="Chen Y."/>
            <person name="Shah S."/>
            <person name="Dougan E. K."/>
            <person name="Thang M."/>
            <person name="Chan C."/>
        </authorList>
    </citation>
    <scope>NUCLEOTIDE SEQUENCE [LARGE SCALE GENOMIC DNA]</scope>
</reference>
<feature type="transmembrane region" description="Helical" evidence="5">
    <location>
        <begin position="72"/>
        <end position="91"/>
    </location>
</feature>
<evidence type="ECO:0000313" key="7">
    <source>
        <dbReference type="Proteomes" id="UP001642464"/>
    </source>
</evidence>
<keyword evidence="7" id="KW-1185">Reference proteome</keyword>
<feature type="transmembrane region" description="Helical" evidence="5">
    <location>
        <begin position="111"/>
        <end position="133"/>
    </location>
</feature>
<dbReference type="EMBL" id="CAXAMM010002337">
    <property type="protein sequence ID" value="CAK8995830.1"/>
    <property type="molecule type" value="Genomic_DNA"/>
</dbReference>
<keyword evidence="3 5" id="KW-1133">Transmembrane helix</keyword>
<evidence type="ECO:0000256" key="2">
    <source>
        <dbReference type="ARBA" id="ARBA00022692"/>
    </source>
</evidence>
<name>A0ABP0HZW5_9DINO</name>
<keyword evidence="4 5" id="KW-0472">Membrane</keyword>
<feature type="transmembrane region" description="Helical" evidence="5">
    <location>
        <begin position="369"/>
        <end position="387"/>
    </location>
</feature>
<feature type="transmembrane region" description="Helical" evidence="5">
    <location>
        <begin position="238"/>
        <end position="257"/>
    </location>
</feature>
<dbReference type="Proteomes" id="UP001642464">
    <property type="component" value="Unassembled WGS sequence"/>
</dbReference>
<dbReference type="InterPro" id="IPR036259">
    <property type="entry name" value="MFS_trans_sf"/>
</dbReference>